<feature type="compositionally biased region" description="Polar residues" evidence="1">
    <location>
        <begin position="147"/>
        <end position="166"/>
    </location>
</feature>
<protein>
    <submittedName>
        <fullName evidence="2">Uncharacterized protein</fullName>
    </submittedName>
</protein>
<evidence type="ECO:0000313" key="3">
    <source>
        <dbReference type="Proteomes" id="UP001220324"/>
    </source>
</evidence>
<feature type="region of interest" description="Disordered" evidence="1">
    <location>
        <begin position="142"/>
        <end position="166"/>
    </location>
</feature>
<feature type="region of interest" description="Disordered" evidence="1">
    <location>
        <begin position="26"/>
        <end position="82"/>
    </location>
</feature>
<feature type="compositionally biased region" description="Low complexity" evidence="1">
    <location>
        <begin position="50"/>
        <end position="61"/>
    </location>
</feature>
<evidence type="ECO:0000313" key="2">
    <source>
        <dbReference type="EMBL" id="KAJ5538570.1"/>
    </source>
</evidence>
<gene>
    <name evidence="2" type="ORF">N7494_008049</name>
</gene>
<feature type="compositionally biased region" description="Polar residues" evidence="1">
    <location>
        <begin position="26"/>
        <end position="46"/>
    </location>
</feature>
<reference evidence="2 3" key="1">
    <citation type="journal article" date="2023" name="IMA Fungus">
        <title>Comparative genomic study of the Penicillium genus elucidates a diverse pangenome and 15 lateral gene transfer events.</title>
        <authorList>
            <person name="Petersen C."/>
            <person name="Sorensen T."/>
            <person name="Nielsen M.R."/>
            <person name="Sondergaard T.E."/>
            <person name="Sorensen J.L."/>
            <person name="Fitzpatrick D.A."/>
            <person name="Frisvad J.C."/>
            <person name="Nielsen K.L."/>
        </authorList>
    </citation>
    <scope>NUCLEOTIDE SEQUENCE [LARGE SCALE GENOMIC DNA]</scope>
    <source>
        <strain evidence="2 3">IBT 35679</strain>
    </source>
</reference>
<comment type="caution">
    <text evidence="2">The sequence shown here is derived from an EMBL/GenBank/DDBJ whole genome shotgun (WGS) entry which is preliminary data.</text>
</comment>
<proteinExistence type="predicted"/>
<organism evidence="2 3">
    <name type="scientific">Penicillium frequentans</name>
    <dbReference type="NCBI Taxonomy" id="3151616"/>
    <lineage>
        <taxon>Eukaryota</taxon>
        <taxon>Fungi</taxon>
        <taxon>Dikarya</taxon>
        <taxon>Ascomycota</taxon>
        <taxon>Pezizomycotina</taxon>
        <taxon>Eurotiomycetes</taxon>
        <taxon>Eurotiomycetidae</taxon>
        <taxon>Eurotiales</taxon>
        <taxon>Aspergillaceae</taxon>
        <taxon>Penicillium</taxon>
    </lineage>
</organism>
<keyword evidence="3" id="KW-1185">Reference proteome</keyword>
<dbReference type="EMBL" id="JAQIZZ010000006">
    <property type="protein sequence ID" value="KAJ5538570.1"/>
    <property type="molecule type" value="Genomic_DNA"/>
</dbReference>
<accession>A0AAD6GE19</accession>
<evidence type="ECO:0000256" key="1">
    <source>
        <dbReference type="SAM" id="MobiDB-lite"/>
    </source>
</evidence>
<sequence>MNCASQRIPLGVWRLRIFHQLLSTSQRSQTHRSFSSKTRQSQSQDEASIPPSQRLPQSPLLTRLRPGLNHKPDPKSVPKKVGLEPLAKNPWALALASPMRTCSLSGARMPRALMGEWGLVRKPNTENMYLLPVDLLKDSLEGKARPTGQNQSQDANAATDNSPMKTRNENFGRQLVFLMTNFLSSLRAISKPLGKTGGKKPAVSRLIPYRWKHPQGPITAREERQLVWMDNMPDYMLRHMRSKVVKQLVAACLKSNHLGAANRVWSAIQMQGYSNSALSEALNRLEPMEQMECGAVLLLGGQAEADGNENSSGSFPESVTLPQNQRGVPVFDLSILLSDPDLAKLKEAVPHFHQSALFFRPNNKAVNDLMLSLWKLKQFLANDKGFEAI</sequence>
<dbReference type="Proteomes" id="UP001220324">
    <property type="component" value="Unassembled WGS sequence"/>
</dbReference>
<name>A0AAD6GE19_9EURO</name>
<dbReference type="AlphaFoldDB" id="A0AAD6GE19"/>